<reference evidence="1 2" key="1">
    <citation type="submission" date="2014-04" db="EMBL/GenBank/DDBJ databases">
        <title>Evolutionary Origins and Diversification of the Mycorrhizal Mutualists.</title>
        <authorList>
            <consortium name="DOE Joint Genome Institute"/>
            <consortium name="Mycorrhizal Genomics Consortium"/>
            <person name="Kohler A."/>
            <person name="Kuo A."/>
            <person name="Nagy L.G."/>
            <person name="Floudas D."/>
            <person name="Copeland A."/>
            <person name="Barry K.W."/>
            <person name="Cichocki N."/>
            <person name="Veneault-Fourrey C."/>
            <person name="LaButti K."/>
            <person name="Lindquist E.A."/>
            <person name="Lipzen A."/>
            <person name="Lundell T."/>
            <person name="Morin E."/>
            <person name="Murat C."/>
            <person name="Riley R."/>
            <person name="Ohm R."/>
            <person name="Sun H."/>
            <person name="Tunlid A."/>
            <person name="Henrissat B."/>
            <person name="Grigoriev I.V."/>
            <person name="Hibbett D.S."/>
            <person name="Martin F."/>
        </authorList>
    </citation>
    <scope>NUCLEOTIDE SEQUENCE [LARGE SCALE GENOMIC DNA]</scope>
    <source>
        <strain evidence="1 2">FD-317 M1</strain>
    </source>
</reference>
<accession>A0A0D0B863</accession>
<name>A0A0D0B863_9AGAR</name>
<dbReference type="EMBL" id="KN834909">
    <property type="protein sequence ID" value="KIK50326.1"/>
    <property type="molecule type" value="Genomic_DNA"/>
</dbReference>
<organism evidence="1 2">
    <name type="scientific">Collybiopsis luxurians FD-317 M1</name>
    <dbReference type="NCBI Taxonomy" id="944289"/>
    <lineage>
        <taxon>Eukaryota</taxon>
        <taxon>Fungi</taxon>
        <taxon>Dikarya</taxon>
        <taxon>Basidiomycota</taxon>
        <taxon>Agaricomycotina</taxon>
        <taxon>Agaricomycetes</taxon>
        <taxon>Agaricomycetidae</taxon>
        <taxon>Agaricales</taxon>
        <taxon>Marasmiineae</taxon>
        <taxon>Omphalotaceae</taxon>
        <taxon>Collybiopsis</taxon>
        <taxon>Collybiopsis luxurians</taxon>
    </lineage>
</organism>
<sequence>MHRSAYLWSPRETAAQQCSPLRTFAEAVSTPTPHLWSASGSAARPCACWPHRPRAVHRSEVSTSPYVFITPPSLSIE</sequence>
<dbReference type="HOGENOM" id="CLU_2638305_0_0_1"/>
<feature type="non-terminal residue" evidence="1">
    <location>
        <position position="1"/>
    </location>
</feature>
<dbReference type="AlphaFoldDB" id="A0A0D0B863"/>
<proteinExistence type="predicted"/>
<gene>
    <name evidence="1" type="ORF">GYMLUDRAFT_51290</name>
</gene>
<protein>
    <submittedName>
        <fullName evidence="1">Uncharacterized protein</fullName>
    </submittedName>
</protein>
<dbReference type="Proteomes" id="UP000053593">
    <property type="component" value="Unassembled WGS sequence"/>
</dbReference>
<evidence type="ECO:0000313" key="2">
    <source>
        <dbReference type="Proteomes" id="UP000053593"/>
    </source>
</evidence>
<evidence type="ECO:0000313" key="1">
    <source>
        <dbReference type="EMBL" id="KIK50326.1"/>
    </source>
</evidence>
<keyword evidence="2" id="KW-1185">Reference proteome</keyword>